<dbReference type="AlphaFoldDB" id="A0A098B5E2"/>
<dbReference type="PATRIC" id="fig|49338.4.peg.3992"/>
<evidence type="ECO:0000313" key="1">
    <source>
        <dbReference type="EMBL" id="CDX03605.1"/>
    </source>
</evidence>
<organism evidence="1">
    <name type="scientific">Desulfitobacterium hafniense</name>
    <name type="common">Desulfitobacterium frappieri</name>
    <dbReference type="NCBI Taxonomy" id="49338"/>
    <lineage>
        <taxon>Bacteria</taxon>
        <taxon>Bacillati</taxon>
        <taxon>Bacillota</taxon>
        <taxon>Clostridia</taxon>
        <taxon>Eubacteriales</taxon>
        <taxon>Desulfitobacteriaceae</taxon>
        <taxon>Desulfitobacterium</taxon>
    </lineage>
</organism>
<gene>
    <name evidence="1" type="ORF">DPCES_3719</name>
</gene>
<protein>
    <submittedName>
        <fullName evidence="1">PF12686 protein</fullName>
    </submittedName>
</protein>
<name>A0A098B5E2_DESHA</name>
<dbReference type="RefSeq" id="WP_144675911.1">
    <property type="nucleotide sequence ID" value="NZ_JAYFNZ010000015.1"/>
</dbReference>
<proteinExistence type="predicted"/>
<sequence length="382" mass="43943">MKQQISLDDLNRAEVNDQPGRTAFIKEWGDFGFDFGQEDTSKFYIVCAVIVANSAIPQLEKSLEKIGFTEEEQLRVKVLNELIPLDFNLIFLIADKGRFFRDVPVTNFKGAFVKHLYDQLYKNLYHAYPKLQIAEEPTGRSEFQAGFKDYVGRERPVQNLFDQYDFDFVASRHSGPAQLAEWLGGTVGKQLHGENTGDYLNILYWKILNIEKIPGDNAVNLNPAADNSRFNQEIANLAFRKARGYIREHERDGELEKRLQVSFLKYLIFEAQYGNPYKFITSKQILSVLSKYADTRLSKDFLYRKIVAPLRDARVVLASSPQGYKLPISVEDISAYLQQTNSIIAPMLHRMGLCREVILQQTGGKLDVLAEDEFLKYQKYFD</sequence>
<dbReference type="EMBL" id="LK996017">
    <property type="protein sequence ID" value="CDX03605.1"/>
    <property type="molecule type" value="Genomic_DNA"/>
</dbReference>
<reference evidence="1" key="1">
    <citation type="submission" date="2014-07" db="EMBL/GenBank/DDBJ databases">
        <authorList>
            <person name="Hornung V.Bastian."/>
        </authorList>
    </citation>
    <scope>NUCLEOTIDE SEQUENCE</scope>
    <source>
        <strain evidence="1">PCE-S</strain>
    </source>
</reference>
<accession>A0A098B5E2</accession>